<sequence length="70" mass="8094">TELVDDRNLLDKVSDPQQSIGLSQSHSCMELCTLADPESSHMTLYEKEEIPLEPGTVMRTRQEIEDRQRY</sequence>
<organism evidence="1 2">
    <name type="scientific">Lymnaea stagnalis</name>
    <name type="common">Great pond snail</name>
    <name type="synonym">Helix stagnalis</name>
    <dbReference type="NCBI Taxonomy" id="6523"/>
    <lineage>
        <taxon>Eukaryota</taxon>
        <taxon>Metazoa</taxon>
        <taxon>Spiralia</taxon>
        <taxon>Lophotrochozoa</taxon>
        <taxon>Mollusca</taxon>
        <taxon>Gastropoda</taxon>
        <taxon>Heterobranchia</taxon>
        <taxon>Euthyneura</taxon>
        <taxon>Panpulmonata</taxon>
        <taxon>Hygrophila</taxon>
        <taxon>Lymnaeoidea</taxon>
        <taxon>Lymnaeidae</taxon>
        <taxon>Lymnaea</taxon>
    </lineage>
</organism>
<comment type="caution">
    <text evidence="1">The sequence shown here is derived from an EMBL/GenBank/DDBJ whole genome shotgun (WGS) entry which is preliminary data.</text>
</comment>
<evidence type="ECO:0000313" key="2">
    <source>
        <dbReference type="Proteomes" id="UP001497497"/>
    </source>
</evidence>
<reference evidence="1 2" key="1">
    <citation type="submission" date="2024-04" db="EMBL/GenBank/DDBJ databases">
        <authorList>
            <consortium name="Genoscope - CEA"/>
            <person name="William W."/>
        </authorList>
    </citation>
    <scope>NUCLEOTIDE SEQUENCE [LARGE SCALE GENOMIC DNA]</scope>
</reference>
<feature type="non-terminal residue" evidence="1">
    <location>
        <position position="1"/>
    </location>
</feature>
<feature type="non-terminal residue" evidence="1">
    <location>
        <position position="70"/>
    </location>
</feature>
<name>A0AAV2IRC9_LYMST</name>
<accession>A0AAV2IRC9</accession>
<dbReference type="Proteomes" id="UP001497497">
    <property type="component" value="Unassembled WGS sequence"/>
</dbReference>
<keyword evidence="2" id="KW-1185">Reference proteome</keyword>
<gene>
    <name evidence="1" type="ORF">GSLYS_00022455001</name>
</gene>
<dbReference type="AlphaFoldDB" id="A0AAV2IRC9"/>
<protein>
    <submittedName>
        <fullName evidence="1">Uncharacterized protein</fullName>
    </submittedName>
</protein>
<evidence type="ECO:0000313" key="1">
    <source>
        <dbReference type="EMBL" id="CAL1549138.1"/>
    </source>
</evidence>
<proteinExistence type="predicted"/>
<dbReference type="EMBL" id="CAXITT010005171">
    <property type="protein sequence ID" value="CAL1549138.1"/>
    <property type="molecule type" value="Genomic_DNA"/>
</dbReference>